<protein>
    <submittedName>
        <fullName evidence="8">LacI family transcriptional regulator</fullName>
    </submittedName>
    <submittedName>
        <fullName evidence="7">Purine nucleotide synthesis repressor</fullName>
    </submittedName>
</protein>
<dbReference type="CDD" id="cd01392">
    <property type="entry name" value="HTH_LacI"/>
    <property type="match status" value="1"/>
</dbReference>
<dbReference type="GO" id="GO:0003700">
    <property type="term" value="F:DNA-binding transcription factor activity"/>
    <property type="evidence" value="ECO:0007669"/>
    <property type="project" value="TreeGrafter"/>
</dbReference>
<evidence type="ECO:0000256" key="3">
    <source>
        <dbReference type="ARBA" id="ARBA00023163"/>
    </source>
</evidence>
<reference evidence="6" key="2">
    <citation type="submission" date="2015-05" db="EMBL/GenBank/DDBJ databases">
        <authorList>
            <person name="Wang D.B."/>
            <person name="Wang M."/>
        </authorList>
    </citation>
    <scope>NUCLEOTIDE SEQUENCE [LARGE SCALE GENOMIC DNA]</scope>
    <source>
        <strain evidence="6">L1-83</strain>
    </source>
</reference>
<keyword evidence="9" id="KW-1185">Reference proteome</keyword>
<keyword evidence="3" id="KW-0804">Transcription</keyword>
<dbReference type="SMART" id="SM00354">
    <property type="entry name" value="HTH_LACI"/>
    <property type="match status" value="1"/>
</dbReference>
<dbReference type="AlphaFoldDB" id="A0A0M6X1N8"/>
<sequence>MTLKDIAKEAGVSISTVSRIINGNSSNAASKEMQDKIWSIARAGGYVPNTSAQALKQKNRENVPHHSIACVYARAQDAQNDAFFSTLTRSIEQEALKEGYIVKYSFSTFDIHNPATQNQIINNEVDGAAILGRCNKETLKFMKKHFHKIIYVGLNPLDAEYDQVICDGNAVASDAVSHLIAQGHTQIGYIGETKNEIRYEAYCNTLKKNHINFNKNIVTNVSGSSEAGYQGAKRILERSSDVTAFFCMNDITAIGAIRAIHECGYRIPDDISVISMDDIEIAQYVSPMLTTMHIPIEEMGKMTAKILIDRIRNGHTLPLKMSLPYYMAKRESCR</sequence>
<dbReference type="InterPro" id="IPR028082">
    <property type="entry name" value="Peripla_BP_I"/>
</dbReference>
<dbReference type="PROSITE" id="PS50932">
    <property type="entry name" value="HTH_LACI_2"/>
    <property type="match status" value="1"/>
</dbReference>
<dbReference type="STRING" id="360807.ERS852392_00687"/>
<dbReference type="EMBL" id="CYYR01000003">
    <property type="protein sequence ID" value="CUN54101.1"/>
    <property type="molecule type" value="Genomic_DNA"/>
</dbReference>
<dbReference type="SUPFAM" id="SSF47413">
    <property type="entry name" value="lambda repressor-like DNA-binding domains"/>
    <property type="match status" value="1"/>
</dbReference>
<evidence type="ECO:0000313" key="6">
    <source>
        <dbReference type="EMBL" id="CRL43424.1"/>
    </source>
</evidence>
<feature type="domain" description="HTH cro/C1-type" evidence="5">
    <location>
        <begin position="1"/>
        <end position="26"/>
    </location>
</feature>
<dbReference type="InterPro" id="IPR010982">
    <property type="entry name" value="Lambda_DNA-bd_dom_sf"/>
</dbReference>
<evidence type="ECO:0000313" key="10">
    <source>
        <dbReference type="Proteomes" id="UP000095395"/>
    </source>
</evidence>
<evidence type="ECO:0000259" key="5">
    <source>
        <dbReference type="PROSITE" id="PS50943"/>
    </source>
</evidence>
<dbReference type="Pfam" id="PF00356">
    <property type="entry name" value="LacI"/>
    <property type="match status" value="1"/>
</dbReference>
<accession>A0A0M6X1N8</accession>
<dbReference type="Proteomes" id="UP000049828">
    <property type="component" value="Unassembled WGS sequence"/>
</dbReference>
<dbReference type="SUPFAM" id="SSF53822">
    <property type="entry name" value="Periplasmic binding protein-like I"/>
    <property type="match status" value="1"/>
</dbReference>
<keyword evidence="1" id="KW-0805">Transcription regulation</keyword>
<dbReference type="Gene3D" id="1.10.260.40">
    <property type="entry name" value="lambda repressor-like DNA-binding domains"/>
    <property type="match status" value="1"/>
</dbReference>
<gene>
    <name evidence="7" type="primary">purR_1</name>
    <name evidence="8" type="ORF">DWY29_03420</name>
    <name evidence="7" type="ORF">ERS852392_00687</name>
    <name evidence="6" type="ORF">RIL183_10381</name>
</gene>
<dbReference type="PRINTS" id="PR00036">
    <property type="entry name" value="HTHLACI"/>
</dbReference>
<evidence type="ECO:0000256" key="2">
    <source>
        <dbReference type="ARBA" id="ARBA00023125"/>
    </source>
</evidence>
<dbReference type="PANTHER" id="PTHR30146:SF149">
    <property type="entry name" value="HTH-TYPE TRANSCRIPTIONAL REGULATOR EBGR"/>
    <property type="match status" value="1"/>
</dbReference>
<evidence type="ECO:0000256" key="1">
    <source>
        <dbReference type="ARBA" id="ARBA00023015"/>
    </source>
</evidence>
<dbReference type="PROSITE" id="PS00356">
    <property type="entry name" value="HTH_LACI_1"/>
    <property type="match status" value="1"/>
</dbReference>
<reference evidence="8 11" key="3">
    <citation type="submission" date="2018-08" db="EMBL/GenBank/DDBJ databases">
        <title>A genome reference for cultivated species of the human gut microbiota.</title>
        <authorList>
            <person name="Zou Y."/>
            <person name="Xue W."/>
            <person name="Luo G."/>
        </authorList>
    </citation>
    <scope>NUCLEOTIDE SEQUENCE [LARGE SCALE GENOMIC DNA]</scope>
    <source>
        <strain evidence="8 11">AF24-4</strain>
    </source>
</reference>
<dbReference type="EMBL" id="QRUN01000003">
    <property type="protein sequence ID" value="RGR70320.1"/>
    <property type="molecule type" value="Genomic_DNA"/>
</dbReference>
<dbReference type="Proteomes" id="UP000285820">
    <property type="component" value="Unassembled WGS sequence"/>
</dbReference>
<dbReference type="CDD" id="cd01544">
    <property type="entry name" value="PBP1_GalR"/>
    <property type="match status" value="1"/>
</dbReference>
<dbReference type="PANTHER" id="PTHR30146">
    <property type="entry name" value="LACI-RELATED TRANSCRIPTIONAL REPRESSOR"/>
    <property type="match status" value="1"/>
</dbReference>
<dbReference type="InterPro" id="IPR001387">
    <property type="entry name" value="Cro/C1-type_HTH"/>
</dbReference>
<evidence type="ECO:0000313" key="8">
    <source>
        <dbReference type="EMBL" id="RGR70320.1"/>
    </source>
</evidence>
<keyword evidence="2" id="KW-0238">DNA-binding</keyword>
<proteinExistence type="predicted"/>
<dbReference type="Proteomes" id="UP000095395">
    <property type="component" value="Unassembled WGS sequence"/>
</dbReference>
<dbReference type="GO" id="GO:0000976">
    <property type="term" value="F:transcription cis-regulatory region binding"/>
    <property type="evidence" value="ECO:0007669"/>
    <property type="project" value="TreeGrafter"/>
</dbReference>
<evidence type="ECO:0000259" key="4">
    <source>
        <dbReference type="PROSITE" id="PS50932"/>
    </source>
</evidence>
<dbReference type="InterPro" id="IPR000843">
    <property type="entry name" value="HTH_LacI"/>
</dbReference>
<name>A0A0M6X1N8_9FIRM</name>
<evidence type="ECO:0000313" key="11">
    <source>
        <dbReference type="Proteomes" id="UP000285820"/>
    </source>
</evidence>
<dbReference type="Gene3D" id="3.40.50.2300">
    <property type="match status" value="2"/>
</dbReference>
<dbReference type="PROSITE" id="PS50943">
    <property type="entry name" value="HTH_CROC1"/>
    <property type="match status" value="1"/>
</dbReference>
<dbReference type="Pfam" id="PF13377">
    <property type="entry name" value="Peripla_BP_3"/>
    <property type="match status" value="1"/>
</dbReference>
<dbReference type="RefSeq" id="WP_055040629.1">
    <property type="nucleotide sequence ID" value="NZ_CAKZTK010000005.1"/>
</dbReference>
<dbReference type="OrthoDB" id="43195at2"/>
<reference evidence="9" key="1">
    <citation type="submission" date="2015-05" db="EMBL/GenBank/DDBJ databases">
        <authorList>
            <consortium name="Pathogen Informatics"/>
        </authorList>
    </citation>
    <scope>NUCLEOTIDE SEQUENCE [LARGE SCALE GENOMIC DNA]</scope>
    <source>
        <strain evidence="7 10">2789STDY5608835</strain>
        <strain evidence="9">L1-83</strain>
    </source>
</reference>
<dbReference type="EMBL" id="CVRS01000131">
    <property type="protein sequence ID" value="CRL43424.1"/>
    <property type="molecule type" value="Genomic_DNA"/>
</dbReference>
<organism evidence="6 9">
    <name type="scientific">Roseburia inulinivorans</name>
    <dbReference type="NCBI Taxonomy" id="360807"/>
    <lineage>
        <taxon>Bacteria</taxon>
        <taxon>Bacillati</taxon>
        <taxon>Bacillota</taxon>
        <taxon>Clostridia</taxon>
        <taxon>Lachnospirales</taxon>
        <taxon>Lachnospiraceae</taxon>
        <taxon>Roseburia</taxon>
    </lineage>
</organism>
<evidence type="ECO:0000313" key="7">
    <source>
        <dbReference type="EMBL" id="CUN54101.1"/>
    </source>
</evidence>
<feature type="domain" description="HTH lacI-type" evidence="4">
    <location>
        <begin position="1"/>
        <end position="57"/>
    </location>
</feature>
<dbReference type="InterPro" id="IPR046335">
    <property type="entry name" value="LacI/GalR-like_sensor"/>
</dbReference>
<evidence type="ECO:0000313" key="9">
    <source>
        <dbReference type="Proteomes" id="UP000049828"/>
    </source>
</evidence>